<name>A0A9D4X9U1_PEA</name>
<accession>A0A9D4X9U1</accession>
<comment type="caution">
    <text evidence="2">The sequence shown here is derived from an EMBL/GenBank/DDBJ whole genome shotgun (WGS) entry which is preliminary data.</text>
</comment>
<evidence type="ECO:0000256" key="1">
    <source>
        <dbReference type="SAM" id="MobiDB-lite"/>
    </source>
</evidence>
<sequence>MDAHFVMSIEVKDTEPFYVFDKQIISFQMEVKISSSKDEGLLYWRPVYRQSIMASKRGCVSRGSSSRVVPTPNAHAFPNLKIISKAHAKKYLKLMDYHVVRERALALEDLQGFGEIGETLKKRRWVSFNNLIHDTNKNIDLEFYANAEFGEIRAQGHKRGNDPSNVRYFLRACVPVYPDDKMISLKALINASDIRRLQNMHQGEAAQNDQQDNQAGNDEEFDQP</sequence>
<gene>
    <name evidence="2" type="ORF">KIW84_040367</name>
</gene>
<dbReference type="AlphaFoldDB" id="A0A9D4X9U1"/>
<evidence type="ECO:0000313" key="2">
    <source>
        <dbReference type="EMBL" id="KAI5414880.1"/>
    </source>
</evidence>
<reference evidence="2 3" key="1">
    <citation type="journal article" date="2022" name="Nat. Genet.">
        <title>Improved pea reference genome and pan-genome highlight genomic features and evolutionary characteristics.</title>
        <authorList>
            <person name="Yang T."/>
            <person name="Liu R."/>
            <person name="Luo Y."/>
            <person name="Hu S."/>
            <person name="Wang D."/>
            <person name="Wang C."/>
            <person name="Pandey M.K."/>
            <person name="Ge S."/>
            <person name="Xu Q."/>
            <person name="Li N."/>
            <person name="Li G."/>
            <person name="Huang Y."/>
            <person name="Saxena R.K."/>
            <person name="Ji Y."/>
            <person name="Li M."/>
            <person name="Yan X."/>
            <person name="He Y."/>
            <person name="Liu Y."/>
            <person name="Wang X."/>
            <person name="Xiang C."/>
            <person name="Varshney R.K."/>
            <person name="Ding H."/>
            <person name="Gao S."/>
            <person name="Zong X."/>
        </authorList>
    </citation>
    <scope>NUCLEOTIDE SEQUENCE [LARGE SCALE GENOMIC DNA]</scope>
    <source>
        <strain evidence="2 3">cv. Zhongwan 6</strain>
    </source>
</reference>
<feature type="region of interest" description="Disordered" evidence="1">
    <location>
        <begin position="202"/>
        <end position="224"/>
    </location>
</feature>
<evidence type="ECO:0000313" key="3">
    <source>
        <dbReference type="Proteomes" id="UP001058974"/>
    </source>
</evidence>
<dbReference type="Gramene" id="Psat04G0036700-T1">
    <property type="protein sequence ID" value="KAI5414880.1"/>
    <property type="gene ID" value="KIW84_040367"/>
</dbReference>
<dbReference type="Proteomes" id="UP001058974">
    <property type="component" value="Chromosome 4"/>
</dbReference>
<protein>
    <submittedName>
        <fullName evidence="2">Uncharacterized protein</fullName>
    </submittedName>
</protein>
<organism evidence="2 3">
    <name type="scientific">Pisum sativum</name>
    <name type="common">Garden pea</name>
    <name type="synonym">Lathyrus oleraceus</name>
    <dbReference type="NCBI Taxonomy" id="3888"/>
    <lineage>
        <taxon>Eukaryota</taxon>
        <taxon>Viridiplantae</taxon>
        <taxon>Streptophyta</taxon>
        <taxon>Embryophyta</taxon>
        <taxon>Tracheophyta</taxon>
        <taxon>Spermatophyta</taxon>
        <taxon>Magnoliopsida</taxon>
        <taxon>eudicotyledons</taxon>
        <taxon>Gunneridae</taxon>
        <taxon>Pentapetalae</taxon>
        <taxon>rosids</taxon>
        <taxon>fabids</taxon>
        <taxon>Fabales</taxon>
        <taxon>Fabaceae</taxon>
        <taxon>Papilionoideae</taxon>
        <taxon>50 kb inversion clade</taxon>
        <taxon>NPAAA clade</taxon>
        <taxon>Hologalegina</taxon>
        <taxon>IRL clade</taxon>
        <taxon>Fabeae</taxon>
        <taxon>Lathyrus</taxon>
    </lineage>
</organism>
<proteinExistence type="predicted"/>
<feature type="compositionally biased region" description="Low complexity" evidence="1">
    <location>
        <begin position="202"/>
        <end position="216"/>
    </location>
</feature>
<dbReference type="EMBL" id="JAMSHJ010000004">
    <property type="protein sequence ID" value="KAI5414880.1"/>
    <property type="molecule type" value="Genomic_DNA"/>
</dbReference>
<keyword evidence="3" id="KW-1185">Reference proteome</keyword>